<feature type="region of interest" description="Disordered" evidence="1">
    <location>
        <begin position="1"/>
        <end position="20"/>
    </location>
</feature>
<evidence type="ECO:0000256" key="1">
    <source>
        <dbReference type="SAM" id="MobiDB-lite"/>
    </source>
</evidence>
<reference evidence="3" key="1">
    <citation type="submission" date="2023-07" db="EMBL/GenBank/DDBJ databases">
        <authorList>
            <person name="Luz R."/>
            <person name="Cordeiro R."/>
            <person name="Fonseca A."/>
            <person name="Goncalves V."/>
        </authorList>
    </citation>
    <scope>NUCLEOTIDE SEQUENCE [LARGE SCALE GENOMIC DNA]</scope>
    <source>
        <strain evidence="3">BACA0444</strain>
    </source>
</reference>
<proteinExistence type="predicted"/>
<sequence>MSATTNNPTLHESTPDSYDAHLIPAETAARKDREGDVYKRIPENTEGLDSIDTTGGYTVDKEGLVNNYASEPEMYAETPGDLFASCNSSTMTNTYTIIDIFATLPEAERMVSEMKSAGLGADKIAIIGQNYQSPDAGIGVLNWPHIYQSGGLAIALVELGITSSEATNYEAEIKAGKFVVLLVGSEANIIQAHNLLHNIGHRINQVVTP</sequence>
<comment type="caution">
    <text evidence="2">The sequence shown here is derived from an EMBL/GenBank/DDBJ whole genome shotgun (WGS) entry which is preliminary data.</text>
</comment>
<keyword evidence="3" id="KW-1185">Reference proteome</keyword>
<evidence type="ECO:0000313" key="3">
    <source>
        <dbReference type="Proteomes" id="UP001268256"/>
    </source>
</evidence>
<organism evidence="2 3">
    <name type="scientific">Pseudocalidococcus azoricus BACA0444</name>
    <dbReference type="NCBI Taxonomy" id="2918990"/>
    <lineage>
        <taxon>Bacteria</taxon>
        <taxon>Bacillati</taxon>
        <taxon>Cyanobacteriota</taxon>
        <taxon>Cyanophyceae</taxon>
        <taxon>Acaryochloridales</taxon>
        <taxon>Thermosynechococcaceae</taxon>
        <taxon>Pseudocalidococcus</taxon>
        <taxon>Pseudocalidococcus azoricus</taxon>
    </lineage>
</organism>
<feature type="compositionally biased region" description="Polar residues" evidence="1">
    <location>
        <begin position="1"/>
        <end position="16"/>
    </location>
</feature>
<accession>A0AAE4JVT9</accession>
<evidence type="ECO:0000313" key="2">
    <source>
        <dbReference type="EMBL" id="MDS3859423.1"/>
    </source>
</evidence>
<dbReference type="Pfam" id="PF26394">
    <property type="entry name" value="Psb34"/>
    <property type="match status" value="1"/>
</dbReference>
<gene>
    <name evidence="2" type="ORF">RIF25_01250</name>
</gene>
<name>A0AAE4JVT9_9CYAN</name>
<dbReference type="AlphaFoldDB" id="A0AAE4JVT9"/>
<protein>
    <submittedName>
        <fullName evidence="2">Uncharacterized protein</fullName>
    </submittedName>
</protein>
<dbReference type="EMBL" id="JAVMIP010000001">
    <property type="protein sequence ID" value="MDS3859423.1"/>
    <property type="molecule type" value="Genomic_DNA"/>
</dbReference>
<dbReference type="Proteomes" id="UP001268256">
    <property type="component" value="Unassembled WGS sequence"/>
</dbReference>
<dbReference type="InterPro" id="IPR048028">
    <property type="entry name" value="Psb34-like"/>
</dbReference>